<dbReference type="RefSeq" id="WP_290316142.1">
    <property type="nucleotide sequence ID" value="NZ_JBCGUG010000002.1"/>
</dbReference>
<evidence type="ECO:0008006" key="3">
    <source>
        <dbReference type="Google" id="ProtNLM"/>
    </source>
</evidence>
<proteinExistence type="predicted"/>
<name>A0ABU9PF99_9ENTR</name>
<dbReference type="EMBL" id="JBCGUG010000002">
    <property type="protein sequence ID" value="MEM0703919.1"/>
    <property type="molecule type" value="Genomic_DNA"/>
</dbReference>
<comment type="caution">
    <text evidence="1">The sequence shown here is derived from an EMBL/GenBank/DDBJ whole genome shotgun (WGS) entry which is preliminary data.</text>
</comment>
<dbReference type="Proteomes" id="UP001490940">
    <property type="component" value="Unassembled WGS sequence"/>
</dbReference>
<accession>A0ABU9PF99</accession>
<evidence type="ECO:0000313" key="2">
    <source>
        <dbReference type="Proteomes" id="UP001490940"/>
    </source>
</evidence>
<sequence length="377" mass="43477">MDILAINLNKYKGLESVIKDDLENDYAKVDYLIINGEKEFYDDLTDKLKIKNLYVGFSPLASSELVGLAALLSFLNNSSEYKIRYYEESFFDFSVDPLILSLIGYFKSADLTKAIFHTSSISDNKSGSFKFVPNFESIIYPYFKFNKIIYSLYTTSLGACQYKDMGRNILNSFNNNSISKNLLSQLSEIQASFPEFKPLVSCLDIYLKLAKQKNINALIFYVSLFLNVSAFNKNRNEFTIAYVFLQRAIETALTHYYFSSGVLELNEYERLCFKGETRSIQGVGDLIKEFFSKHYNPDLEKKISKLNVIRNRSVLAHGFYIPSSSDFDELFDASKNLIDLLFYDDDIKKFYQISLNSLKPLTKENIRNRVGVFFNIN</sequence>
<protein>
    <recommendedName>
        <fullName evidence="3">Apea-like HEPN domain-containing protein</fullName>
    </recommendedName>
</protein>
<gene>
    <name evidence="1" type="ORF">AAGT82_05640</name>
</gene>
<keyword evidence="2" id="KW-1185">Reference proteome</keyword>
<evidence type="ECO:0000313" key="1">
    <source>
        <dbReference type="EMBL" id="MEM0703919.1"/>
    </source>
</evidence>
<reference evidence="1 2" key="1">
    <citation type="submission" date="2024-04" db="EMBL/GenBank/DDBJ databases">
        <title>Draft genome sequence of a multidrug-resistant Enterobacter quasihormaechei Hakim RU_CBWE strain isolated from pond surface water at the University of Rajshahi in Bangladesh.</title>
        <authorList>
            <person name="Raihan J."/>
            <person name="Islam M.S."/>
            <person name="Khan M.U."/>
            <person name="Romance M."/>
            <person name="Haque M.H."/>
        </authorList>
    </citation>
    <scope>NUCLEOTIDE SEQUENCE [LARGE SCALE GENOMIC DNA]</scope>
    <source>
        <strain evidence="1 2">Hakim RU_CBWE</strain>
    </source>
</reference>
<organism evidence="1 2">
    <name type="scientific">Enterobacter quasihormaechei</name>
    <dbReference type="NCBI Taxonomy" id="2529382"/>
    <lineage>
        <taxon>Bacteria</taxon>
        <taxon>Pseudomonadati</taxon>
        <taxon>Pseudomonadota</taxon>
        <taxon>Gammaproteobacteria</taxon>
        <taxon>Enterobacterales</taxon>
        <taxon>Enterobacteriaceae</taxon>
        <taxon>Enterobacter</taxon>
    </lineage>
</organism>